<dbReference type="Pfam" id="PF01494">
    <property type="entry name" value="FAD_binding_3"/>
    <property type="match status" value="1"/>
</dbReference>
<proteinExistence type="inferred from homology"/>
<evidence type="ECO:0000256" key="5">
    <source>
        <dbReference type="ARBA" id="ARBA00023033"/>
    </source>
</evidence>
<dbReference type="InterPro" id="IPR002938">
    <property type="entry name" value="FAD-bd"/>
</dbReference>
<dbReference type="EMBL" id="QEAP01000337">
    <property type="protein sequence ID" value="TPX68828.1"/>
    <property type="molecule type" value="Genomic_DNA"/>
</dbReference>
<keyword evidence="4" id="KW-0560">Oxidoreductase</keyword>
<dbReference type="SUPFAM" id="SSF51905">
    <property type="entry name" value="FAD/NAD(P)-binding domain"/>
    <property type="match status" value="1"/>
</dbReference>
<evidence type="ECO:0000256" key="1">
    <source>
        <dbReference type="ARBA" id="ARBA00007992"/>
    </source>
</evidence>
<dbReference type="Proteomes" id="UP000320333">
    <property type="component" value="Unassembled WGS sequence"/>
</dbReference>
<protein>
    <recommendedName>
        <fullName evidence="6">FAD-binding domain-containing protein</fullName>
    </recommendedName>
</protein>
<dbReference type="PANTHER" id="PTHR13789:SF309">
    <property type="entry name" value="PUTATIVE (AFU_ORTHOLOGUE AFUA_6G14510)-RELATED"/>
    <property type="match status" value="1"/>
</dbReference>
<evidence type="ECO:0000256" key="4">
    <source>
        <dbReference type="ARBA" id="ARBA00023002"/>
    </source>
</evidence>
<evidence type="ECO:0000256" key="3">
    <source>
        <dbReference type="ARBA" id="ARBA00022827"/>
    </source>
</evidence>
<sequence length="430" mass="47114">MEVIIIGAGLNGLALSIGLAKLGNKVSVYDKFDLAQVALASKGGPVTFEFGDVGGHVMVQTNGLRVLKRLGVLESVLDQGYTETGTIETANMDGTGMATLRITPRSQERDILYPCQILRSRLHAILLRSCQSFGVRVFTGKTIVEFEEINNRVKCNFEDGTSAEGDLLVGADGIHSATRRLLFGPEHTAEFTGIVGYLGVTDVKDSDVVSRPLVMYLDRLNKREVAVCKVAPTKVAWRVSEYAEPDEEASDTYRPYSNLPKESARLSKLVESWNAPAHVVTCIRDSARISPVVIYDLPDLSSFHKSRVVLVGDAAHGMRPNMGMGLSMGLEDVGVLYELFAGCTDLKRVLELYDQLRVPRTHKFSARARSAAANVYADTPFKAKMAHLTTKVAYGFLNMVGARMEDDFVGFDSVKEVNDALYPSHAEKKK</sequence>
<dbReference type="Gene3D" id="3.50.50.60">
    <property type="entry name" value="FAD/NAD(P)-binding domain"/>
    <property type="match status" value="1"/>
</dbReference>
<evidence type="ECO:0000313" key="7">
    <source>
        <dbReference type="EMBL" id="TPX68828.1"/>
    </source>
</evidence>
<dbReference type="InterPro" id="IPR036188">
    <property type="entry name" value="FAD/NAD-bd_sf"/>
</dbReference>
<evidence type="ECO:0000256" key="2">
    <source>
        <dbReference type="ARBA" id="ARBA00022630"/>
    </source>
</evidence>
<comment type="similarity">
    <text evidence="1">Belongs to the paxM FAD-dependent monooxygenase family.</text>
</comment>
<accession>A0A507F0B4</accession>
<keyword evidence="2" id="KW-0285">Flavoprotein</keyword>
<evidence type="ECO:0000259" key="6">
    <source>
        <dbReference type="Pfam" id="PF01494"/>
    </source>
</evidence>
<dbReference type="OrthoDB" id="655030at2759"/>
<dbReference type="AlphaFoldDB" id="A0A507F0B4"/>
<comment type="caution">
    <text evidence="7">The sequence shown here is derived from an EMBL/GenBank/DDBJ whole genome shotgun (WGS) entry which is preliminary data.</text>
</comment>
<dbReference type="PANTHER" id="PTHR13789">
    <property type="entry name" value="MONOOXYGENASE"/>
    <property type="match status" value="1"/>
</dbReference>
<evidence type="ECO:0000313" key="8">
    <source>
        <dbReference type="Proteomes" id="UP000320333"/>
    </source>
</evidence>
<organism evidence="7 8">
    <name type="scientific">Chytriomyces confervae</name>
    <dbReference type="NCBI Taxonomy" id="246404"/>
    <lineage>
        <taxon>Eukaryota</taxon>
        <taxon>Fungi</taxon>
        <taxon>Fungi incertae sedis</taxon>
        <taxon>Chytridiomycota</taxon>
        <taxon>Chytridiomycota incertae sedis</taxon>
        <taxon>Chytridiomycetes</taxon>
        <taxon>Chytridiales</taxon>
        <taxon>Chytriomycetaceae</taxon>
        <taxon>Chytriomyces</taxon>
    </lineage>
</organism>
<keyword evidence="5" id="KW-0503">Monooxygenase</keyword>
<dbReference type="GO" id="GO:0004497">
    <property type="term" value="F:monooxygenase activity"/>
    <property type="evidence" value="ECO:0007669"/>
    <property type="project" value="UniProtKB-KW"/>
</dbReference>
<gene>
    <name evidence="7" type="ORF">CcCBS67573_g07033</name>
</gene>
<dbReference type="STRING" id="246404.A0A507F0B4"/>
<feature type="domain" description="FAD-binding" evidence="6">
    <location>
        <begin position="2"/>
        <end position="360"/>
    </location>
</feature>
<name>A0A507F0B4_9FUNG</name>
<keyword evidence="3" id="KW-0274">FAD</keyword>
<reference evidence="7 8" key="1">
    <citation type="journal article" date="2019" name="Sci. Rep.">
        <title>Comparative genomics of chytrid fungi reveal insights into the obligate biotrophic and pathogenic lifestyle of Synchytrium endobioticum.</title>
        <authorList>
            <person name="van de Vossenberg B.T.L.H."/>
            <person name="Warris S."/>
            <person name="Nguyen H.D.T."/>
            <person name="van Gent-Pelzer M.P.E."/>
            <person name="Joly D.L."/>
            <person name="van de Geest H.C."/>
            <person name="Bonants P.J.M."/>
            <person name="Smith D.S."/>
            <person name="Levesque C.A."/>
            <person name="van der Lee T.A.J."/>
        </authorList>
    </citation>
    <scope>NUCLEOTIDE SEQUENCE [LARGE SCALE GENOMIC DNA]</scope>
    <source>
        <strain evidence="7 8">CBS 675.73</strain>
    </source>
</reference>
<dbReference type="InterPro" id="IPR050493">
    <property type="entry name" value="FAD-dep_Monooxygenase_BioMet"/>
</dbReference>
<dbReference type="GO" id="GO:0071949">
    <property type="term" value="F:FAD binding"/>
    <property type="evidence" value="ECO:0007669"/>
    <property type="project" value="InterPro"/>
</dbReference>
<dbReference type="PRINTS" id="PR00420">
    <property type="entry name" value="RNGMNOXGNASE"/>
</dbReference>
<keyword evidence="8" id="KW-1185">Reference proteome</keyword>